<evidence type="ECO:0000256" key="4">
    <source>
        <dbReference type="ARBA" id="ARBA00023172"/>
    </source>
</evidence>
<dbReference type="InterPro" id="IPR002104">
    <property type="entry name" value="Integrase_catalytic"/>
</dbReference>
<dbReference type="PROSITE" id="PS51898">
    <property type="entry name" value="TYR_RECOMBINASE"/>
    <property type="match status" value="1"/>
</dbReference>
<evidence type="ECO:0000313" key="6">
    <source>
        <dbReference type="EMBL" id="WAR44607.1"/>
    </source>
</evidence>
<name>A0ABY7GH64_9GAMM</name>
<dbReference type="PANTHER" id="PTHR30349">
    <property type="entry name" value="PHAGE INTEGRASE-RELATED"/>
    <property type="match status" value="1"/>
</dbReference>
<comment type="similarity">
    <text evidence="1">Belongs to the 'phage' integrase family.</text>
</comment>
<protein>
    <submittedName>
        <fullName evidence="6">Tyrosine-type recombinase/integrase</fullName>
    </submittedName>
</protein>
<dbReference type="Gene3D" id="1.10.443.10">
    <property type="entry name" value="Intergrase catalytic core"/>
    <property type="match status" value="1"/>
</dbReference>
<evidence type="ECO:0000259" key="5">
    <source>
        <dbReference type="PROSITE" id="PS51898"/>
    </source>
</evidence>
<dbReference type="InterPro" id="IPR050090">
    <property type="entry name" value="Tyrosine_recombinase_XerCD"/>
</dbReference>
<accession>A0ABY7GH64</accession>
<dbReference type="RefSeq" id="WP_269021972.1">
    <property type="nucleotide sequence ID" value="NZ_CP113517.1"/>
</dbReference>
<dbReference type="Proteomes" id="UP001162780">
    <property type="component" value="Chromosome"/>
</dbReference>
<dbReference type="SUPFAM" id="SSF56349">
    <property type="entry name" value="DNA breaking-rejoining enzymes"/>
    <property type="match status" value="1"/>
</dbReference>
<dbReference type="Pfam" id="PF00589">
    <property type="entry name" value="Phage_integrase"/>
    <property type="match status" value="1"/>
</dbReference>
<sequence length="378" mass="43911">MSKKYTGLQFDKKTGQWSIDKTINGKRIRQRLSASSQEEAEMMFRQAIEQFIGLIKQNQASTLTFREAGMRYVQNYQDEKDSIERDITSLEKLDPFIGDLPLAHVHDLTLKPFIDHEQARRIKSGTVKRDLAVVRRILNLACKSWRNEAGQAYLLTPPMLKIPNWKDASKPYPLEWDEQRKLLRLLPQHLRLMSLFAVNTGLRDQSVCKLRWDWEKKIPELKTSVFQIPFQDEDSANNVETSEKNDLDQLVVLNRVAKKVIEIQRARREPGCPWVFPVDGKPLTKMGAYDWQKAWRKAGLPVEKHIARGPHNLKHTFGRRLIAEGVPKDIRRELLHHKIEDVTDIYSVADIQKMVECADKVVKPNAYILLRRVKSKSS</sequence>
<evidence type="ECO:0000256" key="1">
    <source>
        <dbReference type="ARBA" id="ARBA00008857"/>
    </source>
</evidence>
<dbReference type="InterPro" id="IPR010998">
    <property type="entry name" value="Integrase_recombinase_N"/>
</dbReference>
<proteinExistence type="inferred from homology"/>
<keyword evidence="3" id="KW-0238">DNA-binding</keyword>
<evidence type="ECO:0000256" key="3">
    <source>
        <dbReference type="ARBA" id="ARBA00023125"/>
    </source>
</evidence>
<evidence type="ECO:0000313" key="7">
    <source>
        <dbReference type="Proteomes" id="UP001162780"/>
    </source>
</evidence>
<gene>
    <name evidence="6" type="ORF">NM686_020015</name>
</gene>
<dbReference type="EMBL" id="CP113517">
    <property type="protein sequence ID" value="WAR44607.1"/>
    <property type="molecule type" value="Genomic_DNA"/>
</dbReference>
<keyword evidence="7" id="KW-1185">Reference proteome</keyword>
<dbReference type="InterPro" id="IPR011010">
    <property type="entry name" value="DNA_brk_join_enz"/>
</dbReference>
<dbReference type="PANTHER" id="PTHR30349:SF41">
    <property type="entry name" value="INTEGRASE_RECOMBINASE PROTEIN MJ0367-RELATED"/>
    <property type="match status" value="1"/>
</dbReference>
<feature type="domain" description="Tyr recombinase" evidence="5">
    <location>
        <begin position="169"/>
        <end position="359"/>
    </location>
</feature>
<keyword evidence="2" id="KW-0229">DNA integration</keyword>
<evidence type="ECO:0000256" key="2">
    <source>
        <dbReference type="ARBA" id="ARBA00022908"/>
    </source>
</evidence>
<reference evidence="6" key="1">
    <citation type="submission" date="2022-11" db="EMBL/GenBank/DDBJ databases">
        <title>Methylomonas rapida sp. nov., Carotenoid-Producing Obligate Methanotrophs with High Growth Characteristics and Biotechnological Potential.</title>
        <authorList>
            <person name="Tikhonova E.N."/>
            <person name="Suleimanov R.Z."/>
            <person name="Miroshnikov K."/>
            <person name="Oshkin I.Y."/>
            <person name="Belova S.E."/>
            <person name="Danilova O.V."/>
            <person name="Ashikhmin A."/>
            <person name="Konopkin A."/>
            <person name="But S.Y."/>
            <person name="Khmelenina V.N."/>
            <person name="Kuznetsov N."/>
            <person name="Pimenov N.V."/>
            <person name="Dedysh S.N."/>
        </authorList>
    </citation>
    <scope>NUCLEOTIDE SEQUENCE</scope>
    <source>
        <strain evidence="6">MP1</strain>
    </source>
</reference>
<dbReference type="Gene3D" id="1.10.150.130">
    <property type="match status" value="1"/>
</dbReference>
<organism evidence="6 7">
    <name type="scientific">Methylomonas rapida</name>
    <dbReference type="NCBI Taxonomy" id="2963939"/>
    <lineage>
        <taxon>Bacteria</taxon>
        <taxon>Pseudomonadati</taxon>
        <taxon>Pseudomonadota</taxon>
        <taxon>Gammaproteobacteria</taxon>
        <taxon>Methylococcales</taxon>
        <taxon>Methylococcaceae</taxon>
        <taxon>Methylomonas</taxon>
    </lineage>
</organism>
<dbReference type="InterPro" id="IPR013762">
    <property type="entry name" value="Integrase-like_cat_sf"/>
</dbReference>
<keyword evidence="4" id="KW-0233">DNA recombination</keyword>